<organism evidence="1 2">
    <name type="scientific">Halteria grandinella</name>
    <dbReference type="NCBI Taxonomy" id="5974"/>
    <lineage>
        <taxon>Eukaryota</taxon>
        <taxon>Sar</taxon>
        <taxon>Alveolata</taxon>
        <taxon>Ciliophora</taxon>
        <taxon>Intramacronucleata</taxon>
        <taxon>Spirotrichea</taxon>
        <taxon>Stichotrichia</taxon>
        <taxon>Sporadotrichida</taxon>
        <taxon>Halteriidae</taxon>
        <taxon>Halteria</taxon>
    </lineage>
</organism>
<sequence length="111" mass="12894">MGMGLNYTLSDSKLDLNIPRQGSQYKRLTQLSHKLWPCRGIRTQFNHLQAHQNFHQAIFCILLQNLLQYSHSTSYSRQLKRQPLVLKNLKQCGNSLHRLPQGTSPCRAYSQ</sequence>
<dbReference type="AlphaFoldDB" id="A0A8J8SUD6"/>
<dbReference type="EMBL" id="RRYP01030959">
    <property type="protein sequence ID" value="TNV71045.1"/>
    <property type="molecule type" value="Genomic_DNA"/>
</dbReference>
<proteinExistence type="predicted"/>
<reference evidence="1" key="1">
    <citation type="submission" date="2019-06" db="EMBL/GenBank/DDBJ databases">
        <authorList>
            <person name="Zheng W."/>
        </authorList>
    </citation>
    <scope>NUCLEOTIDE SEQUENCE</scope>
    <source>
        <strain evidence="1">QDHG01</strain>
    </source>
</reference>
<accession>A0A8J8SUD6</accession>
<name>A0A8J8SUD6_HALGN</name>
<dbReference type="Proteomes" id="UP000785679">
    <property type="component" value="Unassembled WGS sequence"/>
</dbReference>
<keyword evidence="2" id="KW-1185">Reference proteome</keyword>
<evidence type="ECO:0000313" key="1">
    <source>
        <dbReference type="EMBL" id="TNV71045.1"/>
    </source>
</evidence>
<evidence type="ECO:0000313" key="2">
    <source>
        <dbReference type="Proteomes" id="UP000785679"/>
    </source>
</evidence>
<protein>
    <submittedName>
        <fullName evidence="1">Uncharacterized protein</fullName>
    </submittedName>
</protein>
<comment type="caution">
    <text evidence="1">The sequence shown here is derived from an EMBL/GenBank/DDBJ whole genome shotgun (WGS) entry which is preliminary data.</text>
</comment>
<gene>
    <name evidence="1" type="ORF">FGO68_gene12882</name>
</gene>